<evidence type="ECO:0000256" key="1">
    <source>
        <dbReference type="ARBA" id="ARBA00022801"/>
    </source>
</evidence>
<accession>A0A384JCJ4</accession>
<reference evidence="2 3" key="2">
    <citation type="journal article" date="2012" name="Eukaryot. Cell">
        <title>Genome update of Botrytis cinerea strains B05.10 and T4.</title>
        <authorList>
            <person name="Staats M."/>
            <person name="van Kan J.A."/>
        </authorList>
    </citation>
    <scope>NUCLEOTIDE SEQUENCE [LARGE SCALE GENOMIC DNA]</scope>
    <source>
        <strain evidence="2 3">B05.10</strain>
    </source>
</reference>
<dbReference type="Pfam" id="PF04185">
    <property type="entry name" value="Phosphoesterase"/>
    <property type="match status" value="1"/>
</dbReference>
<proteinExistence type="predicted"/>
<dbReference type="KEGG" id="bfu:BCIN_03g05600"/>
<dbReference type="AlphaFoldDB" id="A0A384JCJ4"/>
<dbReference type="Proteomes" id="UP000001798">
    <property type="component" value="Chromosome 3"/>
</dbReference>
<keyword evidence="1" id="KW-0378">Hydrolase</keyword>
<dbReference type="VEuPathDB" id="FungiDB:Bcin03g05600"/>
<gene>
    <name evidence="2" type="ORF">BCIN_03g05600</name>
</gene>
<reference evidence="2 3" key="3">
    <citation type="journal article" date="2017" name="Mol. Plant Pathol.">
        <title>A gapless genome sequence of the fungus Botrytis cinerea.</title>
        <authorList>
            <person name="Van Kan J.A."/>
            <person name="Stassen J.H."/>
            <person name="Mosbach A."/>
            <person name="Van Der Lee T.A."/>
            <person name="Faino L."/>
            <person name="Farmer A.D."/>
            <person name="Papasotiriou D.G."/>
            <person name="Zhou S."/>
            <person name="Seidl M.F."/>
            <person name="Cottam E."/>
            <person name="Edel D."/>
            <person name="Hahn M."/>
            <person name="Schwartz D.C."/>
            <person name="Dietrich R.A."/>
            <person name="Widdison S."/>
            <person name="Scalliet G."/>
        </authorList>
    </citation>
    <scope>NUCLEOTIDE SEQUENCE [LARGE SCALE GENOMIC DNA]</scope>
    <source>
        <strain evidence="2 3">B05.10</strain>
    </source>
</reference>
<dbReference type="SUPFAM" id="SSF53649">
    <property type="entry name" value="Alkaline phosphatase-like"/>
    <property type="match status" value="1"/>
</dbReference>
<dbReference type="InterPro" id="IPR017850">
    <property type="entry name" value="Alkaline_phosphatase_core_sf"/>
</dbReference>
<dbReference type="GeneID" id="5441498"/>
<dbReference type="EMBL" id="CP009807">
    <property type="protein sequence ID" value="ATZ48335.1"/>
    <property type="molecule type" value="Genomic_DNA"/>
</dbReference>
<sequence length="448" mass="49436">MKQQESSISRLNLNALSGVALAAPQNIQYHETTDNSWKSRIKNVVVLVEENRSFDTFAGGLSYNPSIDGLLHHNYCNSMNASNPGQKADVCAGPRANDVAADDPNHSISGVNMQLFTTYHPSGKQSESMRGFVTEQSITYSTLNKTRAAEAINYYTPEQVKVFNTMAENFVLFDRWFASVPGPTNPNRAYITSGTSHGHGKNDNAFNVYGLPVKSIFEQLSENDITWMNYQNSTMGPGLGFNPDAAFYNWTLTSGAYETNIAPLTKFYEDAAAGTLPQFTYINPECCSYQSFHPPSPITSGESFIKGIYEAIRSSPQWNETLFILTFDEHGGFGDHVPPPSNVPAGDDLTYTEKAPDGNNMTFDFKRLGVRVPTLLISPWVGKGVVEKKGKNKGGEYTHTSIIGFLDELWGLDPLTPRVSWSSTFEGLITNKLRTDTPVTLPDPLAWT</sequence>
<dbReference type="OrthoDB" id="5135119at2759"/>
<evidence type="ECO:0000313" key="3">
    <source>
        <dbReference type="Proteomes" id="UP000001798"/>
    </source>
</evidence>
<dbReference type="PANTHER" id="PTHR31956:SF1">
    <property type="entry name" value="NON-SPECIFIC PHOSPHOLIPASE C1"/>
    <property type="match status" value="1"/>
</dbReference>
<dbReference type="PANTHER" id="PTHR31956">
    <property type="entry name" value="NON-SPECIFIC PHOSPHOLIPASE C4-RELATED"/>
    <property type="match status" value="1"/>
</dbReference>
<dbReference type="RefSeq" id="XP_024547802.1">
    <property type="nucleotide sequence ID" value="XM_024692029.1"/>
</dbReference>
<dbReference type="GO" id="GO:0042578">
    <property type="term" value="F:phosphoric ester hydrolase activity"/>
    <property type="evidence" value="ECO:0007669"/>
    <property type="project" value="UniProtKB-ARBA"/>
</dbReference>
<organism evidence="2 3">
    <name type="scientific">Botryotinia fuckeliana (strain B05.10)</name>
    <name type="common">Noble rot fungus</name>
    <name type="synonym">Botrytis cinerea</name>
    <dbReference type="NCBI Taxonomy" id="332648"/>
    <lineage>
        <taxon>Eukaryota</taxon>
        <taxon>Fungi</taxon>
        <taxon>Dikarya</taxon>
        <taxon>Ascomycota</taxon>
        <taxon>Pezizomycotina</taxon>
        <taxon>Leotiomycetes</taxon>
        <taxon>Helotiales</taxon>
        <taxon>Sclerotiniaceae</taxon>
        <taxon>Botrytis</taxon>
    </lineage>
</organism>
<evidence type="ECO:0000313" key="2">
    <source>
        <dbReference type="EMBL" id="ATZ48335.1"/>
    </source>
</evidence>
<reference evidence="2 3" key="1">
    <citation type="journal article" date="2011" name="PLoS Genet.">
        <title>Genomic analysis of the necrotrophic fungal pathogens Sclerotinia sclerotiorum and Botrytis cinerea.</title>
        <authorList>
            <person name="Amselem J."/>
            <person name="Cuomo C.A."/>
            <person name="van Kan J.A."/>
            <person name="Viaud M."/>
            <person name="Benito E.P."/>
            <person name="Couloux A."/>
            <person name="Coutinho P.M."/>
            <person name="de Vries R.P."/>
            <person name="Dyer P.S."/>
            <person name="Fillinger S."/>
            <person name="Fournier E."/>
            <person name="Gout L."/>
            <person name="Hahn M."/>
            <person name="Kohn L."/>
            <person name="Lapalu N."/>
            <person name="Plummer K.M."/>
            <person name="Pradier J.M."/>
            <person name="Quevillon E."/>
            <person name="Sharon A."/>
            <person name="Simon A."/>
            <person name="ten Have A."/>
            <person name="Tudzynski B."/>
            <person name="Tudzynski P."/>
            <person name="Wincker P."/>
            <person name="Andrew M."/>
            <person name="Anthouard V."/>
            <person name="Beever R.E."/>
            <person name="Beffa R."/>
            <person name="Benoit I."/>
            <person name="Bouzid O."/>
            <person name="Brault B."/>
            <person name="Chen Z."/>
            <person name="Choquer M."/>
            <person name="Collemare J."/>
            <person name="Cotton P."/>
            <person name="Danchin E.G."/>
            <person name="Da Silva C."/>
            <person name="Gautier A."/>
            <person name="Giraud C."/>
            <person name="Giraud T."/>
            <person name="Gonzalez C."/>
            <person name="Grossetete S."/>
            <person name="Guldener U."/>
            <person name="Henrissat B."/>
            <person name="Howlett B.J."/>
            <person name="Kodira C."/>
            <person name="Kretschmer M."/>
            <person name="Lappartient A."/>
            <person name="Leroch M."/>
            <person name="Levis C."/>
            <person name="Mauceli E."/>
            <person name="Neuveglise C."/>
            <person name="Oeser B."/>
            <person name="Pearson M."/>
            <person name="Poulain J."/>
            <person name="Poussereau N."/>
            <person name="Quesneville H."/>
            <person name="Rascle C."/>
            <person name="Schumacher J."/>
            <person name="Segurens B."/>
            <person name="Sexton A."/>
            <person name="Silva E."/>
            <person name="Sirven C."/>
            <person name="Soanes D.M."/>
            <person name="Talbot N.J."/>
            <person name="Templeton M."/>
            <person name="Yandava C."/>
            <person name="Yarden O."/>
            <person name="Zeng Q."/>
            <person name="Rollins J.A."/>
            <person name="Lebrun M.H."/>
            <person name="Dickman M."/>
        </authorList>
    </citation>
    <scope>NUCLEOTIDE SEQUENCE [LARGE SCALE GENOMIC DNA]</scope>
    <source>
        <strain evidence="2 3">B05.10</strain>
    </source>
</reference>
<protein>
    <submittedName>
        <fullName evidence="2">Uncharacterized protein</fullName>
    </submittedName>
</protein>
<keyword evidence="3" id="KW-1185">Reference proteome</keyword>
<dbReference type="GO" id="GO:0009395">
    <property type="term" value="P:phospholipid catabolic process"/>
    <property type="evidence" value="ECO:0007669"/>
    <property type="project" value="TreeGrafter"/>
</dbReference>
<dbReference type="FunFam" id="3.40.720.10:FF:000052">
    <property type="entry name" value="Phosphatidylglycerol specific phospholipase, putative"/>
    <property type="match status" value="1"/>
</dbReference>
<dbReference type="Gene3D" id="3.40.720.10">
    <property type="entry name" value="Alkaline Phosphatase, subunit A"/>
    <property type="match status" value="1"/>
</dbReference>
<name>A0A384JCJ4_BOTFB</name>
<dbReference type="InterPro" id="IPR007312">
    <property type="entry name" value="Phosphoesterase"/>
</dbReference>